<keyword evidence="1" id="KW-0812">Transmembrane</keyword>
<evidence type="ECO:0000313" key="4">
    <source>
        <dbReference type="Proteomes" id="UP000027980"/>
    </source>
</evidence>
<sequence>MKKTLAVCLTIVSEFLLIWLIAIIFSINMMEILTLGGILVFAVIWLFSLAVRNSNNQSHAHNKGFLGFKTGDIQLFRFQVSPVIMGVLLFVLISIILTAIYYASYF</sequence>
<feature type="transmembrane region" description="Helical" evidence="1">
    <location>
        <begin position="83"/>
        <end position="103"/>
    </location>
</feature>
<dbReference type="EMBL" id="FOCD01000003">
    <property type="protein sequence ID" value="SEN74070.1"/>
    <property type="molecule type" value="Genomic_DNA"/>
</dbReference>
<name>A0A075LFB5_9BACI</name>
<accession>A0AAX2EHT2</accession>
<organism evidence="2 4">
    <name type="scientific">Terribacillus saccharophilus</name>
    <dbReference type="NCBI Taxonomy" id="361277"/>
    <lineage>
        <taxon>Bacteria</taxon>
        <taxon>Bacillati</taxon>
        <taxon>Bacillota</taxon>
        <taxon>Bacilli</taxon>
        <taxon>Bacillales</taxon>
        <taxon>Bacillaceae</taxon>
        <taxon>Terribacillus</taxon>
    </lineage>
</organism>
<feature type="transmembrane region" description="Helical" evidence="1">
    <location>
        <begin position="7"/>
        <end position="27"/>
    </location>
</feature>
<gene>
    <name evidence="2" type="ORF">GZ22_00985</name>
    <name evidence="3" type="ORF">SAMN04489762_2719</name>
</gene>
<protein>
    <recommendedName>
        <fullName evidence="6">DUF3899 domain-containing protein</fullName>
    </recommendedName>
</protein>
<evidence type="ECO:0000313" key="2">
    <source>
        <dbReference type="EMBL" id="AIF65370.1"/>
    </source>
</evidence>
<proteinExistence type="predicted"/>
<evidence type="ECO:0000313" key="3">
    <source>
        <dbReference type="EMBL" id="SEN74070.1"/>
    </source>
</evidence>
<evidence type="ECO:0008006" key="6">
    <source>
        <dbReference type="Google" id="ProtNLM"/>
    </source>
</evidence>
<dbReference type="EMBL" id="CP008876">
    <property type="protein sequence ID" value="AIF65370.1"/>
    <property type="molecule type" value="Genomic_DNA"/>
</dbReference>
<evidence type="ECO:0000313" key="5">
    <source>
        <dbReference type="Proteomes" id="UP000199735"/>
    </source>
</evidence>
<reference evidence="2 4" key="1">
    <citation type="submission" date="2014-07" db="EMBL/GenBank/DDBJ databases">
        <title>Complete genome sequence of a moderately halophilic bacterium Terribacillus aidingensis MP602, isolated from Cryptomeria fortunei in Tianmu mountain in China.</title>
        <authorList>
            <person name="Wang Y."/>
            <person name="Lu P."/>
            <person name="Zhang L."/>
        </authorList>
    </citation>
    <scope>NUCLEOTIDE SEQUENCE [LARGE SCALE GENOMIC DNA]</scope>
    <source>
        <strain evidence="2 4">MP602</strain>
    </source>
</reference>
<feature type="transmembrane region" description="Helical" evidence="1">
    <location>
        <begin position="33"/>
        <end position="51"/>
    </location>
</feature>
<dbReference type="AlphaFoldDB" id="A0A075LFB5"/>
<keyword evidence="1" id="KW-0472">Membrane</keyword>
<dbReference type="HOGENOM" id="CLU_176362_0_0_9"/>
<dbReference type="Proteomes" id="UP000027980">
    <property type="component" value="Chromosome"/>
</dbReference>
<reference evidence="3 5" key="2">
    <citation type="submission" date="2016-10" db="EMBL/GenBank/DDBJ databases">
        <authorList>
            <person name="Varghese N."/>
            <person name="Submissions S."/>
        </authorList>
    </citation>
    <scope>NUCLEOTIDE SEQUENCE [LARGE SCALE GENOMIC DNA]</scope>
    <source>
        <strain evidence="3 5">DSM 21619</strain>
    </source>
</reference>
<accession>A0A075LFB5</accession>
<dbReference type="Proteomes" id="UP000199735">
    <property type="component" value="Unassembled WGS sequence"/>
</dbReference>
<dbReference type="KEGG" id="tap:GZ22_00985"/>
<keyword evidence="1" id="KW-1133">Transmembrane helix</keyword>
<evidence type="ECO:0000256" key="1">
    <source>
        <dbReference type="SAM" id="Phobius"/>
    </source>
</evidence>